<gene>
    <name evidence="7" type="ORF">QBC46DRAFT_407613</name>
</gene>
<evidence type="ECO:0000313" key="8">
    <source>
        <dbReference type="Proteomes" id="UP001303473"/>
    </source>
</evidence>
<feature type="compositionally biased region" description="Low complexity" evidence="5">
    <location>
        <begin position="428"/>
        <end position="444"/>
    </location>
</feature>
<feature type="region of interest" description="Disordered" evidence="5">
    <location>
        <begin position="221"/>
        <end position="255"/>
    </location>
</feature>
<dbReference type="PANTHER" id="PTHR19317:SF0">
    <property type="entry name" value="PRENYLATED RAB ACCEPTOR PROTEIN 1"/>
    <property type="match status" value="1"/>
</dbReference>
<dbReference type="PANTHER" id="PTHR19317">
    <property type="entry name" value="PRENYLATED RAB ACCEPTOR 1-RELATED"/>
    <property type="match status" value="1"/>
</dbReference>
<sequence>MARIQIPLDALTSRLGLGDRFASMRSGSLASRFSNLKPISEFFDVKRLSKPANFAEMQSRVNYNLGHFSSNYAVVFVMLCIYALLSNPWLLFDIVFVVAGMYLIGKLDGRDLEIGQHRFTTSQLYTGLYVIAIPIGLIASPFSTILWLIGASGVVILGHAALMDKPIDEAFSGEARVVEELYSDEESGTHGVGLASGALGKRFHSDPLRFTGVDLGDRADGARSRQRLAYQREGRGEDDDNSSEDDDSEMDSEREAELIESAMARIRRAQAKGKSEVKLNQDELAALERQRKRTEEGGERKRRKEKRIAVPISHLEPTSRKPPQLESADSNEGRQRQGNPPMGYFPPPAGASRPTRPRSGTNNSRPPSRATNPEREREDSPFAYSYVQPGGRAPSAVRHSSDTTTARKPDSRDPQHAQEEPWVPPLYAAETTAATSAPSMPTTSRRLQGQIDPFQYMMGGSPAPYHTGGPVPIRRPVPGSPSDLPYRNGSPSIPHSGSPLGGSPLVSGGGGGPSRRRSNEGAGEEDTASEESVSTGDERGEGARVSRVASSGSGGGVPPSGRGRPREVNVVTAEPPVEAEQPKKVSTSSKKTDESSKKKTGASGSGTSSRRRKGR</sequence>
<dbReference type="EMBL" id="MU853787">
    <property type="protein sequence ID" value="KAK3941078.1"/>
    <property type="molecule type" value="Genomic_DNA"/>
</dbReference>
<dbReference type="Pfam" id="PF03208">
    <property type="entry name" value="PRA1"/>
    <property type="match status" value="1"/>
</dbReference>
<evidence type="ECO:0000256" key="1">
    <source>
        <dbReference type="ARBA" id="ARBA00004141"/>
    </source>
</evidence>
<evidence type="ECO:0000256" key="6">
    <source>
        <dbReference type="SAM" id="Phobius"/>
    </source>
</evidence>
<dbReference type="GO" id="GO:0016020">
    <property type="term" value="C:membrane"/>
    <property type="evidence" value="ECO:0007669"/>
    <property type="project" value="UniProtKB-SubCell"/>
</dbReference>
<comment type="caution">
    <text evidence="7">The sequence shown here is derived from an EMBL/GenBank/DDBJ whole genome shotgun (WGS) entry which is preliminary data.</text>
</comment>
<feature type="compositionally biased region" description="Acidic residues" evidence="5">
    <location>
        <begin position="236"/>
        <end position="250"/>
    </location>
</feature>
<evidence type="ECO:0000256" key="2">
    <source>
        <dbReference type="ARBA" id="ARBA00022692"/>
    </source>
</evidence>
<proteinExistence type="predicted"/>
<feature type="compositionally biased region" description="Low complexity" evidence="5">
    <location>
        <begin position="489"/>
        <end position="506"/>
    </location>
</feature>
<accession>A0AAN6NB78</accession>
<feature type="compositionally biased region" description="Basic and acidic residues" evidence="5">
    <location>
        <begin position="399"/>
        <end position="419"/>
    </location>
</feature>
<dbReference type="GO" id="GO:0005794">
    <property type="term" value="C:Golgi apparatus"/>
    <property type="evidence" value="ECO:0007669"/>
    <property type="project" value="TreeGrafter"/>
</dbReference>
<dbReference type="AlphaFoldDB" id="A0AAN6NB78"/>
<keyword evidence="4 6" id="KW-0472">Membrane</keyword>
<dbReference type="Proteomes" id="UP001303473">
    <property type="component" value="Unassembled WGS sequence"/>
</dbReference>
<dbReference type="InterPro" id="IPR004895">
    <property type="entry name" value="Prenylated_rab_accept_PRA1"/>
</dbReference>
<feature type="region of interest" description="Disordered" evidence="5">
    <location>
        <begin position="270"/>
        <end position="615"/>
    </location>
</feature>
<evidence type="ECO:0000313" key="7">
    <source>
        <dbReference type="EMBL" id="KAK3941078.1"/>
    </source>
</evidence>
<name>A0AAN6NB78_9PEZI</name>
<feature type="compositionally biased region" description="Polar residues" evidence="5">
    <location>
        <begin position="358"/>
        <end position="371"/>
    </location>
</feature>
<evidence type="ECO:0000256" key="5">
    <source>
        <dbReference type="SAM" id="MobiDB-lite"/>
    </source>
</evidence>
<keyword evidence="2 6" id="KW-0812">Transmembrane</keyword>
<feature type="transmembrane region" description="Helical" evidence="6">
    <location>
        <begin position="65"/>
        <end position="84"/>
    </location>
</feature>
<evidence type="ECO:0000256" key="3">
    <source>
        <dbReference type="ARBA" id="ARBA00022989"/>
    </source>
</evidence>
<feature type="compositionally biased region" description="Basic and acidic residues" evidence="5">
    <location>
        <begin position="273"/>
        <end position="299"/>
    </location>
</feature>
<reference evidence="8" key="1">
    <citation type="journal article" date="2023" name="Mol. Phylogenet. Evol.">
        <title>Genome-scale phylogeny and comparative genomics of the fungal order Sordariales.</title>
        <authorList>
            <person name="Hensen N."/>
            <person name="Bonometti L."/>
            <person name="Westerberg I."/>
            <person name="Brannstrom I.O."/>
            <person name="Guillou S."/>
            <person name="Cros-Aarteil S."/>
            <person name="Calhoun S."/>
            <person name="Haridas S."/>
            <person name="Kuo A."/>
            <person name="Mondo S."/>
            <person name="Pangilinan J."/>
            <person name="Riley R."/>
            <person name="LaButti K."/>
            <person name="Andreopoulos B."/>
            <person name="Lipzen A."/>
            <person name="Chen C."/>
            <person name="Yan M."/>
            <person name="Daum C."/>
            <person name="Ng V."/>
            <person name="Clum A."/>
            <person name="Steindorff A."/>
            <person name="Ohm R.A."/>
            <person name="Martin F."/>
            <person name="Silar P."/>
            <person name="Natvig D.O."/>
            <person name="Lalanne C."/>
            <person name="Gautier V."/>
            <person name="Ament-Velasquez S.L."/>
            <person name="Kruys A."/>
            <person name="Hutchinson M.I."/>
            <person name="Powell A.J."/>
            <person name="Barry K."/>
            <person name="Miller A.N."/>
            <person name="Grigoriev I.V."/>
            <person name="Debuchy R."/>
            <person name="Gladieux P."/>
            <person name="Hiltunen Thoren M."/>
            <person name="Johannesson H."/>
        </authorList>
    </citation>
    <scope>NUCLEOTIDE SEQUENCE [LARGE SCALE GENOMIC DNA]</scope>
    <source>
        <strain evidence="8">CBS 340.73</strain>
    </source>
</reference>
<evidence type="ECO:0000256" key="4">
    <source>
        <dbReference type="ARBA" id="ARBA00023136"/>
    </source>
</evidence>
<organism evidence="7 8">
    <name type="scientific">Diplogelasinospora grovesii</name>
    <dbReference type="NCBI Taxonomy" id="303347"/>
    <lineage>
        <taxon>Eukaryota</taxon>
        <taxon>Fungi</taxon>
        <taxon>Dikarya</taxon>
        <taxon>Ascomycota</taxon>
        <taxon>Pezizomycotina</taxon>
        <taxon>Sordariomycetes</taxon>
        <taxon>Sordariomycetidae</taxon>
        <taxon>Sordariales</taxon>
        <taxon>Diplogelasinosporaceae</taxon>
        <taxon>Diplogelasinospora</taxon>
    </lineage>
</organism>
<feature type="transmembrane region" description="Helical" evidence="6">
    <location>
        <begin position="119"/>
        <end position="139"/>
    </location>
</feature>
<comment type="subcellular location">
    <subcellularLocation>
        <location evidence="1">Membrane</location>
        <topology evidence="1">Multi-pass membrane protein</topology>
    </subcellularLocation>
</comment>
<feature type="transmembrane region" description="Helical" evidence="6">
    <location>
        <begin position="90"/>
        <end position="107"/>
    </location>
</feature>
<keyword evidence="8" id="KW-1185">Reference proteome</keyword>
<protein>
    <submittedName>
        <fullName evidence="7">COPII vesicles protein Yip3</fullName>
    </submittedName>
</protein>
<keyword evidence="3 6" id="KW-1133">Transmembrane helix</keyword>